<evidence type="ECO:0000256" key="3">
    <source>
        <dbReference type="ARBA" id="ARBA00022692"/>
    </source>
</evidence>
<sequence length="200" mass="20439">MTGLAALLIAGALCASPPRPAHRLHPGDGDHVPKTPRDGPRTARSPTFDRHRVASDISLFAACFSAGLPVSAAAAAVADSYGPDSPEPLAQQWRTVAALSALGVEPDKAWADFHRVPGGAELASLVGLSHSSGTAVAAGCERIASRLRDAAADDATARAERAGVLISIPLTAFFLPAFFVLGLIPTAISLGTHLTQGAQP</sequence>
<dbReference type="Proteomes" id="UP000580709">
    <property type="component" value="Unassembled WGS sequence"/>
</dbReference>
<feature type="transmembrane region" description="Helical" evidence="7">
    <location>
        <begin position="162"/>
        <end position="184"/>
    </location>
</feature>
<dbReference type="Pfam" id="PF00482">
    <property type="entry name" value="T2SSF"/>
    <property type="match status" value="1"/>
</dbReference>
<evidence type="ECO:0000256" key="1">
    <source>
        <dbReference type="ARBA" id="ARBA00004651"/>
    </source>
</evidence>
<comment type="subcellular location">
    <subcellularLocation>
        <location evidence="1">Cell membrane</location>
        <topology evidence="1">Multi-pass membrane protein</topology>
    </subcellularLocation>
</comment>
<name>A0A838WYJ6_9CORY</name>
<feature type="compositionally biased region" description="Basic and acidic residues" evidence="6">
    <location>
        <begin position="25"/>
        <end position="46"/>
    </location>
</feature>
<keyword evidence="5 7" id="KW-0472">Membrane</keyword>
<dbReference type="RefSeq" id="WP_181730046.1">
    <property type="nucleotide sequence ID" value="NZ_JACEOR010000477.1"/>
</dbReference>
<evidence type="ECO:0000256" key="2">
    <source>
        <dbReference type="ARBA" id="ARBA00022475"/>
    </source>
</evidence>
<evidence type="ECO:0000313" key="9">
    <source>
        <dbReference type="EMBL" id="MBA4505823.1"/>
    </source>
</evidence>
<evidence type="ECO:0000256" key="7">
    <source>
        <dbReference type="SAM" id="Phobius"/>
    </source>
</evidence>
<protein>
    <submittedName>
        <fullName evidence="9">Type II secretion system F family protein</fullName>
    </submittedName>
</protein>
<keyword evidence="3 7" id="KW-0812">Transmembrane</keyword>
<evidence type="ECO:0000313" key="10">
    <source>
        <dbReference type="Proteomes" id="UP000580709"/>
    </source>
</evidence>
<evidence type="ECO:0000256" key="4">
    <source>
        <dbReference type="ARBA" id="ARBA00022989"/>
    </source>
</evidence>
<evidence type="ECO:0000256" key="5">
    <source>
        <dbReference type="ARBA" id="ARBA00023136"/>
    </source>
</evidence>
<dbReference type="AlphaFoldDB" id="A0A838WYJ6"/>
<organism evidence="9 10">
    <name type="scientific">Corynebacterium sanguinis</name>
    <dbReference type="NCBI Taxonomy" id="2594913"/>
    <lineage>
        <taxon>Bacteria</taxon>
        <taxon>Bacillati</taxon>
        <taxon>Actinomycetota</taxon>
        <taxon>Actinomycetes</taxon>
        <taxon>Mycobacteriales</taxon>
        <taxon>Corynebacteriaceae</taxon>
        <taxon>Corynebacterium</taxon>
    </lineage>
</organism>
<evidence type="ECO:0000256" key="6">
    <source>
        <dbReference type="SAM" id="MobiDB-lite"/>
    </source>
</evidence>
<gene>
    <name evidence="9" type="ORF">H0H28_10945</name>
</gene>
<dbReference type="PANTHER" id="PTHR35007:SF3">
    <property type="entry name" value="POSSIBLE CONSERVED ALANINE RICH MEMBRANE PROTEIN"/>
    <property type="match status" value="1"/>
</dbReference>
<dbReference type="GO" id="GO:0005886">
    <property type="term" value="C:plasma membrane"/>
    <property type="evidence" value="ECO:0007669"/>
    <property type="project" value="UniProtKB-SubCell"/>
</dbReference>
<keyword evidence="2" id="KW-1003">Cell membrane</keyword>
<keyword evidence="4 7" id="KW-1133">Transmembrane helix</keyword>
<feature type="region of interest" description="Disordered" evidence="6">
    <location>
        <begin position="19"/>
        <end position="46"/>
    </location>
</feature>
<keyword evidence="10" id="KW-1185">Reference proteome</keyword>
<dbReference type="EMBL" id="JACEOR010000477">
    <property type="protein sequence ID" value="MBA4505823.1"/>
    <property type="molecule type" value="Genomic_DNA"/>
</dbReference>
<dbReference type="InterPro" id="IPR018076">
    <property type="entry name" value="T2SS_GspF_dom"/>
</dbReference>
<evidence type="ECO:0000259" key="8">
    <source>
        <dbReference type="Pfam" id="PF00482"/>
    </source>
</evidence>
<reference evidence="9 10" key="1">
    <citation type="submission" date="2020-07" db="EMBL/GenBank/DDBJ databases">
        <authorList>
            <person name="Khare M."/>
        </authorList>
    </citation>
    <scope>NUCLEOTIDE SEQUENCE [LARGE SCALE GENOMIC DNA]</scope>
    <source>
        <strain evidence="9 10">P8776</strain>
    </source>
</reference>
<dbReference type="PANTHER" id="PTHR35007">
    <property type="entry name" value="INTEGRAL MEMBRANE PROTEIN-RELATED"/>
    <property type="match status" value="1"/>
</dbReference>
<comment type="caution">
    <text evidence="9">The sequence shown here is derived from an EMBL/GenBank/DDBJ whole genome shotgun (WGS) entry which is preliminary data.</text>
</comment>
<accession>A0A838WYJ6</accession>
<feature type="domain" description="Type II secretion system protein GspF" evidence="8">
    <location>
        <begin position="58"/>
        <end position="183"/>
    </location>
</feature>
<proteinExistence type="predicted"/>